<dbReference type="GO" id="GO:0005737">
    <property type="term" value="C:cytoplasm"/>
    <property type="evidence" value="ECO:0007669"/>
    <property type="project" value="UniProtKB-SubCell"/>
</dbReference>
<dbReference type="InterPro" id="IPR008283">
    <property type="entry name" value="Peptidase_M17_N"/>
</dbReference>
<feature type="binding site" evidence="8">
    <location>
        <position position="310"/>
    </location>
    <ligand>
        <name>Mn(2+)</name>
        <dbReference type="ChEBI" id="CHEBI:29035"/>
        <label>2</label>
    </ligand>
</feature>
<evidence type="ECO:0000256" key="1">
    <source>
        <dbReference type="ARBA" id="ARBA00000135"/>
    </source>
</evidence>
<evidence type="ECO:0000256" key="9">
    <source>
        <dbReference type="SAM" id="MobiDB-lite"/>
    </source>
</evidence>
<keyword evidence="5 8" id="KW-0645">Protease</keyword>
<protein>
    <recommendedName>
        <fullName evidence="8">Probable cytosol aminopeptidase</fullName>
        <ecNumber evidence="8">3.4.11.1</ecNumber>
    </recommendedName>
    <alternativeName>
        <fullName evidence="8">Leucine aminopeptidase</fullName>
        <shortName evidence="8">LAP</shortName>
        <ecNumber evidence="8">3.4.11.10</ecNumber>
    </alternativeName>
    <alternativeName>
        <fullName evidence="8">Leucyl aminopeptidase</fullName>
    </alternativeName>
</protein>
<dbReference type="Gene3D" id="3.40.220.10">
    <property type="entry name" value="Leucine Aminopeptidase, subunit E, domain 1"/>
    <property type="match status" value="1"/>
</dbReference>
<feature type="region of interest" description="Disordered" evidence="9">
    <location>
        <begin position="1"/>
        <end position="82"/>
    </location>
</feature>
<keyword evidence="8" id="KW-0963">Cytoplasm</keyword>
<evidence type="ECO:0000256" key="6">
    <source>
        <dbReference type="ARBA" id="ARBA00022801"/>
    </source>
</evidence>
<dbReference type="Pfam" id="PF00883">
    <property type="entry name" value="Peptidase_M17"/>
    <property type="match status" value="1"/>
</dbReference>
<dbReference type="AlphaFoldDB" id="A0A078MV85"/>
<dbReference type="GO" id="GO:0030145">
    <property type="term" value="F:manganese ion binding"/>
    <property type="evidence" value="ECO:0007669"/>
    <property type="project" value="UniProtKB-UniRule"/>
</dbReference>
<dbReference type="PROSITE" id="PS00631">
    <property type="entry name" value="CYTOSOL_AP"/>
    <property type="match status" value="1"/>
</dbReference>
<feature type="binding site" evidence="8">
    <location>
        <position position="394"/>
    </location>
    <ligand>
        <name>Mn(2+)</name>
        <dbReference type="ChEBI" id="CHEBI:29035"/>
        <label>2</label>
    </ligand>
</feature>
<dbReference type="PRINTS" id="PR00481">
    <property type="entry name" value="LAMNOPPTDASE"/>
</dbReference>
<comment type="catalytic activity">
    <reaction evidence="1 8">
        <text>Release of an N-terminal amino acid, Xaa-|-Yaa-, in which Xaa is preferably Leu, but may be other amino acids including Pro although not Arg or Lys, and Yaa may be Pro. Amino acid amides and methyl esters are also readily hydrolyzed, but rates on arylamides are exceedingly low.</text>
        <dbReference type="EC" id="3.4.11.1"/>
    </reaction>
</comment>
<evidence type="ECO:0000256" key="4">
    <source>
        <dbReference type="ARBA" id="ARBA00022438"/>
    </source>
</evidence>
<feature type="binding site" evidence="8">
    <location>
        <position position="315"/>
    </location>
    <ligand>
        <name>Mn(2+)</name>
        <dbReference type="ChEBI" id="CHEBI:29035"/>
        <label>2</label>
    </ligand>
</feature>
<comment type="function">
    <text evidence="7 8">Presumably involved in the processing and regular turnover of intracellular proteins. Catalyzes the removal of unsubstituted N-terminal amino acids from various peptides.</text>
</comment>
<dbReference type="EMBL" id="LN483071">
    <property type="protein sequence ID" value="CEA08751.1"/>
    <property type="molecule type" value="Genomic_DNA"/>
</dbReference>
<dbReference type="InterPro" id="IPR011356">
    <property type="entry name" value="Leucine_aapep/pepB"/>
</dbReference>
<comment type="subcellular location">
    <subcellularLocation>
        <location evidence="8">Cytoplasm</location>
    </subcellularLocation>
</comment>
<evidence type="ECO:0000313" key="11">
    <source>
        <dbReference type="EMBL" id="CEA08751.1"/>
    </source>
</evidence>
<dbReference type="PANTHER" id="PTHR11963:SF23">
    <property type="entry name" value="CYTOSOL AMINOPEPTIDASE"/>
    <property type="match status" value="1"/>
</dbReference>
<gene>
    <name evidence="11" type="primary">pepA_2</name>
    <name evidence="8" type="synonym">pepA</name>
    <name evidence="11" type="ORF">BN1051_02109</name>
</gene>
<evidence type="ECO:0000256" key="5">
    <source>
        <dbReference type="ARBA" id="ARBA00022670"/>
    </source>
</evidence>
<dbReference type="EC" id="3.4.11.1" evidence="8"/>
<dbReference type="InterPro" id="IPR023042">
    <property type="entry name" value="Peptidase_M17_leu_NH2_pept"/>
</dbReference>
<comment type="similarity">
    <text evidence="3 8">Belongs to the peptidase M17 family.</text>
</comment>
<feature type="active site" evidence="8">
    <location>
        <position position="322"/>
    </location>
</feature>
<evidence type="ECO:0000259" key="10">
    <source>
        <dbReference type="PROSITE" id="PS00631"/>
    </source>
</evidence>
<dbReference type="GO" id="GO:0006508">
    <property type="term" value="P:proteolysis"/>
    <property type="evidence" value="ECO:0007669"/>
    <property type="project" value="UniProtKB-KW"/>
</dbReference>
<proteinExistence type="inferred from homology"/>
<dbReference type="HAMAP" id="MF_00181">
    <property type="entry name" value="Cytosol_peptidase_M17"/>
    <property type="match status" value="1"/>
</dbReference>
<keyword evidence="6 8" id="KW-0378">Hydrolase</keyword>
<name>A0A078MV85_9MICC</name>
<dbReference type="EC" id="3.4.11.10" evidence="8"/>
<organism evidence="11">
    <name type="scientific">Arthrobacter saudimassiliensis</name>
    <dbReference type="NCBI Taxonomy" id="1461584"/>
    <lineage>
        <taxon>Bacteria</taxon>
        <taxon>Bacillati</taxon>
        <taxon>Actinomycetota</taxon>
        <taxon>Actinomycetes</taxon>
        <taxon>Micrococcales</taxon>
        <taxon>Micrococcaceae</taxon>
        <taxon>Arthrobacter</taxon>
    </lineage>
</organism>
<sequence length="560" mass="57114">MQRRTKGTPARGAGGSARRAGEAALAEVTVLPSLHPSRRGPMSGSGLEPLPAEDVDVLAVAVAPSPDPEHEEDGDGAAARPVPEPRLGAVEAAVRYGADAAARALAAGMSGRAGELLVIEPPRGREDLPARLFLVGTGDEGPAALRRAGAALARATLGARRIRTTVVDGLEPDRQRAFLEGFQLGGYRVPSAAAAAGPEIAERLEVTGLDPDAATRAHATARAVWLARDLTNTPPNTATPAWLAEQAEAVGRAAGLETEVLCPEELAARGFGGLLAVGSGSVHPPRLARLSYRPQHAEGTEPPHLVLVGKGISFDSGGLSLKPRDSMMSMKTDMAGAAVALAVVQAAAALRLPVRITSVLALAENLPGADAYRPGDVVRTFDGTTVEIGNTDAEGRIVLADALAWAAQELEPDLLVDIATLTGAAQLGLGNRYGALFGSESHVLDALVEAGERSGEPLWPLPLVPEYAAVLDSAVADTGHVAPPGAKVGGGAIIAALFLQKFTGGAPWAHLDIAGPARAGADHAENPKGATGFGTRVLLSYLETLSGGLLQGQGQGSGAD</sequence>
<evidence type="ECO:0000256" key="3">
    <source>
        <dbReference type="ARBA" id="ARBA00009528"/>
    </source>
</evidence>
<reference evidence="11" key="1">
    <citation type="submission" date="2014-07" db="EMBL/GenBank/DDBJ databases">
        <authorList>
            <person name="Urmite Genomes Urmite Genomes"/>
        </authorList>
    </citation>
    <scope>NUCLEOTIDE SEQUENCE</scope>
    <source>
        <strain evidence="11">11W110_air</strain>
    </source>
</reference>
<keyword evidence="4 8" id="KW-0031">Aminopeptidase</keyword>
<dbReference type="Pfam" id="PF02789">
    <property type="entry name" value="Peptidase_M17_N"/>
    <property type="match status" value="1"/>
</dbReference>
<dbReference type="GO" id="GO:0070006">
    <property type="term" value="F:metalloaminopeptidase activity"/>
    <property type="evidence" value="ECO:0007669"/>
    <property type="project" value="InterPro"/>
</dbReference>
<evidence type="ECO:0000256" key="8">
    <source>
        <dbReference type="HAMAP-Rule" id="MF_00181"/>
    </source>
</evidence>
<feature type="active site" evidence="8">
    <location>
        <position position="396"/>
    </location>
</feature>
<dbReference type="InterPro" id="IPR043472">
    <property type="entry name" value="Macro_dom-like"/>
</dbReference>
<keyword evidence="8" id="KW-0464">Manganese</keyword>
<feature type="compositionally biased region" description="Low complexity" evidence="9">
    <location>
        <begin position="16"/>
        <end position="26"/>
    </location>
</feature>
<dbReference type="Gene3D" id="3.40.630.10">
    <property type="entry name" value="Zn peptidases"/>
    <property type="match status" value="1"/>
</dbReference>
<accession>A0A078MV85</accession>
<dbReference type="InterPro" id="IPR000819">
    <property type="entry name" value="Peptidase_M17_C"/>
</dbReference>
<feature type="binding site" evidence="8">
    <location>
        <position position="333"/>
    </location>
    <ligand>
        <name>Mn(2+)</name>
        <dbReference type="ChEBI" id="CHEBI:29035"/>
        <label>2</label>
    </ligand>
</feature>
<keyword evidence="8" id="KW-0479">Metal-binding</keyword>
<feature type="domain" description="Cytosol aminopeptidase" evidence="10">
    <location>
        <begin position="390"/>
        <end position="397"/>
    </location>
</feature>
<feature type="binding site" evidence="8">
    <location>
        <position position="392"/>
    </location>
    <ligand>
        <name>Mn(2+)</name>
        <dbReference type="ChEBI" id="CHEBI:29035"/>
        <label>1</label>
    </ligand>
</feature>
<dbReference type="PATRIC" id="fig|1461584.3.peg.2085"/>
<feature type="binding site" evidence="8">
    <location>
        <position position="315"/>
    </location>
    <ligand>
        <name>Mn(2+)</name>
        <dbReference type="ChEBI" id="CHEBI:29035"/>
        <label>1</label>
    </ligand>
</feature>
<comment type="catalytic activity">
    <reaction evidence="2 8">
        <text>Release of an N-terminal amino acid, preferentially leucine, but not glutamic or aspartic acids.</text>
        <dbReference type="EC" id="3.4.11.10"/>
    </reaction>
</comment>
<comment type="cofactor">
    <cofactor evidence="8">
        <name>Mn(2+)</name>
        <dbReference type="ChEBI" id="CHEBI:29035"/>
    </cofactor>
    <text evidence="8">Binds 2 manganese ions per subunit.</text>
</comment>
<dbReference type="PANTHER" id="PTHR11963">
    <property type="entry name" value="LEUCINE AMINOPEPTIDASE-RELATED"/>
    <property type="match status" value="1"/>
</dbReference>
<dbReference type="CDD" id="cd00433">
    <property type="entry name" value="Peptidase_M17"/>
    <property type="match status" value="1"/>
</dbReference>
<dbReference type="SUPFAM" id="SSF53187">
    <property type="entry name" value="Zn-dependent exopeptidases"/>
    <property type="match status" value="1"/>
</dbReference>
<evidence type="ECO:0000256" key="2">
    <source>
        <dbReference type="ARBA" id="ARBA00000967"/>
    </source>
</evidence>
<evidence type="ECO:0000256" key="7">
    <source>
        <dbReference type="ARBA" id="ARBA00049972"/>
    </source>
</evidence>
<feature type="binding site" evidence="8">
    <location>
        <position position="394"/>
    </location>
    <ligand>
        <name>Mn(2+)</name>
        <dbReference type="ChEBI" id="CHEBI:29035"/>
        <label>1</label>
    </ligand>
</feature>